<feature type="region of interest" description="Disordered" evidence="13">
    <location>
        <begin position="799"/>
        <end position="823"/>
    </location>
</feature>
<dbReference type="FunFam" id="3.40.50.300:FF:000153">
    <property type="entry name" value="Dynein axonemal heavy chain 1"/>
    <property type="match status" value="1"/>
</dbReference>
<dbReference type="GO" id="GO:0007018">
    <property type="term" value="P:microtubule-based movement"/>
    <property type="evidence" value="ECO:0007669"/>
    <property type="project" value="InterPro"/>
</dbReference>
<dbReference type="Pfam" id="PF03028">
    <property type="entry name" value="Dynein_heavy"/>
    <property type="match status" value="1"/>
</dbReference>
<dbReference type="GO" id="GO:0005874">
    <property type="term" value="C:microtubule"/>
    <property type="evidence" value="ECO:0007669"/>
    <property type="project" value="UniProtKB-KW"/>
</dbReference>
<feature type="domain" description="Dynein heavy chain region D6 P-loop" evidence="14">
    <location>
        <begin position="483"/>
        <end position="607"/>
    </location>
</feature>
<dbReference type="Pfam" id="PF12781">
    <property type="entry name" value="AAA_9"/>
    <property type="match status" value="1"/>
</dbReference>
<reference evidence="17 18" key="1">
    <citation type="submission" date="2021-06" db="EMBL/GenBank/DDBJ databases">
        <title>Caerostris darwini draft genome.</title>
        <authorList>
            <person name="Kono N."/>
            <person name="Arakawa K."/>
        </authorList>
    </citation>
    <scope>NUCLEOTIDE SEQUENCE [LARGE SCALE GENOMIC DNA]</scope>
</reference>
<keyword evidence="8" id="KW-0175">Coiled coil</keyword>
<keyword evidence="5" id="KW-0547">Nucleotide-binding</keyword>
<keyword evidence="11" id="KW-0206">Cytoskeleton</keyword>
<evidence type="ECO:0000256" key="1">
    <source>
        <dbReference type="ARBA" id="ARBA00004430"/>
    </source>
</evidence>
<dbReference type="Gene3D" id="6.10.140.1060">
    <property type="match status" value="1"/>
</dbReference>
<dbReference type="InterPro" id="IPR026983">
    <property type="entry name" value="DHC"/>
</dbReference>
<accession>A0AAV4SMF0</accession>
<evidence type="ECO:0000256" key="5">
    <source>
        <dbReference type="ARBA" id="ARBA00022741"/>
    </source>
</evidence>
<evidence type="ECO:0000259" key="15">
    <source>
        <dbReference type="Pfam" id="PF12781"/>
    </source>
</evidence>
<evidence type="ECO:0000256" key="6">
    <source>
        <dbReference type="ARBA" id="ARBA00022840"/>
    </source>
</evidence>
<dbReference type="AlphaFoldDB" id="A0AAV4SMF0"/>
<dbReference type="PANTHER" id="PTHR45703:SF8">
    <property type="entry name" value="DYNEINS HEAVY CHAIN"/>
    <property type="match status" value="1"/>
</dbReference>
<evidence type="ECO:0000256" key="9">
    <source>
        <dbReference type="ARBA" id="ARBA00023069"/>
    </source>
</evidence>
<keyword evidence="3" id="KW-0493">Microtubule</keyword>
<dbReference type="EMBL" id="BPLQ01008195">
    <property type="protein sequence ID" value="GIY35618.1"/>
    <property type="molecule type" value="Genomic_DNA"/>
</dbReference>
<protein>
    <submittedName>
        <fullName evidence="17">Dynein heavy chain 9, axonemal</fullName>
    </submittedName>
</protein>
<dbReference type="Pfam" id="PF18198">
    <property type="entry name" value="AAA_lid_11"/>
    <property type="match status" value="1"/>
</dbReference>
<feature type="domain" description="Dynein heavy chain ATP-binding dynein motor region" evidence="15">
    <location>
        <begin position="44"/>
        <end position="264"/>
    </location>
</feature>
<proteinExistence type="predicted"/>
<evidence type="ECO:0000256" key="10">
    <source>
        <dbReference type="ARBA" id="ARBA00023175"/>
    </source>
</evidence>
<gene>
    <name evidence="17" type="primary">DNAH9</name>
    <name evidence="17" type="ORF">CDAR_529581</name>
</gene>
<comment type="caution">
    <text evidence="17">The sequence shown here is derived from an EMBL/GenBank/DDBJ whole genome shotgun (WGS) entry which is preliminary data.</text>
</comment>
<dbReference type="Gene3D" id="3.40.50.300">
    <property type="entry name" value="P-loop containing nucleotide triphosphate hydrolases"/>
    <property type="match status" value="2"/>
</dbReference>
<dbReference type="GO" id="GO:0005524">
    <property type="term" value="F:ATP binding"/>
    <property type="evidence" value="ECO:0007669"/>
    <property type="project" value="UniProtKB-KW"/>
</dbReference>
<keyword evidence="18" id="KW-1185">Reference proteome</keyword>
<dbReference type="Gene3D" id="1.10.8.720">
    <property type="entry name" value="Region D6 of dynein motor"/>
    <property type="match status" value="1"/>
</dbReference>
<keyword evidence="10" id="KW-0505">Motor protein</keyword>
<dbReference type="InterPro" id="IPR042219">
    <property type="entry name" value="AAA_lid_11_sf"/>
</dbReference>
<evidence type="ECO:0000256" key="11">
    <source>
        <dbReference type="ARBA" id="ARBA00023212"/>
    </source>
</evidence>
<evidence type="ECO:0000313" key="17">
    <source>
        <dbReference type="EMBL" id="GIY35618.1"/>
    </source>
</evidence>
<evidence type="ECO:0000256" key="8">
    <source>
        <dbReference type="ARBA" id="ARBA00023054"/>
    </source>
</evidence>
<name>A0AAV4SMF0_9ARAC</name>
<keyword evidence="7" id="KW-0243">Dynein</keyword>
<dbReference type="GO" id="GO:0051959">
    <property type="term" value="F:dynein light intermediate chain binding"/>
    <property type="evidence" value="ECO:0007669"/>
    <property type="project" value="InterPro"/>
</dbReference>
<dbReference type="FunFam" id="3.40.50.300:FF:000049">
    <property type="entry name" value="Dynein, axonemal, heavy chain 5"/>
    <property type="match status" value="1"/>
</dbReference>
<evidence type="ECO:0000259" key="16">
    <source>
        <dbReference type="Pfam" id="PF18198"/>
    </source>
</evidence>
<evidence type="ECO:0000259" key="14">
    <source>
        <dbReference type="Pfam" id="PF03028"/>
    </source>
</evidence>
<evidence type="ECO:0000256" key="3">
    <source>
        <dbReference type="ARBA" id="ARBA00022701"/>
    </source>
</evidence>
<dbReference type="InterPro" id="IPR035706">
    <property type="entry name" value="AAA_9"/>
</dbReference>
<keyword evidence="9" id="KW-0969">Cilium</keyword>
<evidence type="ECO:0000313" key="18">
    <source>
        <dbReference type="Proteomes" id="UP001054837"/>
    </source>
</evidence>
<evidence type="ECO:0000256" key="12">
    <source>
        <dbReference type="ARBA" id="ARBA00023273"/>
    </source>
</evidence>
<evidence type="ECO:0000256" key="7">
    <source>
        <dbReference type="ARBA" id="ARBA00023017"/>
    </source>
</evidence>
<evidence type="ECO:0000256" key="4">
    <source>
        <dbReference type="ARBA" id="ARBA00022737"/>
    </source>
</evidence>
<dbReference type="PANTHER" id="PTHR45703">
    <property type="entry name" value="DYNEIN HEAVY CHAIN"/>
    <property type="match status" value="1"/>
</dbReference>
<dbReference type="InterPro" id="IPR004273">
    <property type="entry name" value="Dynein_heavy_D6_P-loop"/>
</dbReference>
<keyword evidence="4" id="KW-0677">Repeat</keyword>
<dbReference type="Gene3D" id="1.10.8.1220">
    <property type="match status" value="1"/>
</dbReference>
<keyword evidence="2" id="KW-0963">Cytoplasm</keyword>
<feature type="domain" description="Dynein heavy chain AAA lid" evidence="16">
    <location>
        <begin position="639"/>
        <end position="769"/>
    </location>
</feature>
<keyword evidence="12" id="KW-0966">Cell projection</keyword>
<keyword evidence="6" id="KW-0067">ATP-binding</keyword>
<dbReference type="GO" id="GO:0045505">
    <property type="term" value="F:dynein intermediate chain binding"/>
    <property type="evidence" value="ECO:0007669"/>
    <property type="project" value="InterPro"/>
</dbReference>
<dbReference type="InterPro" id="IPR027417">
    <property type="entry name" value="P-loop_NTPase"/>
</dbReference>
<dbReference type="GO" id="GO:0005930">
    <property type="term" value="C:axoneme"/>
    <property type="evidence" value="ECO:0007669"/>
    <property type="project" value="UniProtKB-SubCell"/>
</dbReference>
<sequence length="823" mass="92463">MVLSISPDNISLYAFLFQNDLVVGADSSDSVLALLLEDETVVGRWKNLGLPGDKASIENAALFTSCFLLWRWPLLVDPQIRAVPWIRGTYGDRLLIVRTDQKGYLDLIEEAIIAGQPVLVENLSENIDPLLCPLIFCNFVKKGKAIKLGTKEVPFHQDFQLILHTKLSNPRFGPEIQAQTTIIDFSVTTEGLADQLLAEVVSKERPDLEESKDRLTKEQNEFAITLKTLEESLLSRLSETEGNLVGDVTLVESLESMKAMAAEVQAKSVESHKTETEINVAREIYRDVADRAALVYFVVQDLATLSPMYLFSLKAVKEVFHKAMTAVREPWSLRKPQDSLAAHLTFQILRLQNQIPGDASEFLLHQTLEDSTLESPVEYMSANAWAAIRALSSLDEFQGLDRDLEATPKRWRKFLDSEFPEKEALPQEWKNRATAFHKLCIVRCLRPDRIVYAIRDFVADVLGPAFVNSRSNDLDDILGECSSKTPILFILSPGVDPLHDLEACGERKGFNTAGGNFQNVSLGQGQESIAEQTMDTGASSGHWVVLQNIHLAKGWLHRLEKKLEELGNNDVHENFRLFLSANPPEEGGGTENKIIPPGVLESCLKVTNEPPKGMLANLHKALDNFSQETFDSSAREGEFKSLLFTLCYFHAVLTERKKFGSQGWNFPYPFNDSDLLISANVLHNHLDSEGGRSAIIPWDDLRFLFGEIMYGGHITDDKDRKVCSAYLNRFFNSEQLEADYPLCPGFGMPAVLDYEGYHQYVDENLPWRESLDVRPALQRRDRLPDGRLQLPAESLAPPRTFHRGLQRIPPLQPRGSLGFCSPQ</sequence>
<dbReference type="Proteomes" id="UP001054837">
    <property type="component" value="Unassembled WGS sequence"/>
</dbReference>
<dbReference type="GO" id="GO:0030286">
    <property type="term" value="C:dynein complex"/>
    <property type="evidence" value="ECO:0007669"/>
    <property type="project" value="UniProtKB-KW"/>
</dbReference>
<dbReference type="GO" id="GO:0008569">
    <property type="term" value="F:minus-end-directed microtubule motor activity"/>
    <property type="evidence" value="ECO:0007669"/>
    <property type="project" value="InterPro"/>
</dbReference>
<dbReference type="InterPro" id="IPR041658">
    <property type="entry name" value="AAA_lid_11"/>
</dbReference>
<organism evidence="17 18">
    <name type="scientific">Caerostris darwini</name>
    <dbReference type="NCBI Taxonomy" id="1538125"/>
    <lineage>
        <taxon>Eukaryota</taxon>
        <taxon>Metazoa</taxon>
        <taxon>Ecdysozoa</taxon>
        <taxon>Arthropoda</taxon>
        <taxon>Chelicerata</taxon>
        <taxon>Arachnida</taxon>
        <taxon>Araneae</taxon>
        <taxon>Araneomorphae</taxon>
        <taxon>Entelegynae</taxon>
        <taxon>Araneoidea</taxon>
        <taxon>Araneidae</taxon>
        <taxon>Caerostris</taxon>
    </lineage>
</organism>
<comment type="subcellular location">
    <subcellularLocation>
        <location evidence="1">Cytoplasm</location>
        <location evidence="1">Cytoskeleton</location>
        <location evidence="1">Cilium axoneme</location>
    </subcellularLocation>
</comment>
<evidence type="ECO:0000256" key="13">
    <source>
        <dbReference type="SAM" id="MobiDB-lite"/>
    </source>
</evidence>
<evidence type="ECO:0000256" key="2">
    <source>
        <dbReference type="ARBA" id="ARBA00022490"/>
    </source>
</evidence>
<dbReference type="FunFam" id="1.10.8.720:FF:000002">
    <property type="entry name" value="Dynein heavy chain 9, axonemal"/>
    <property type="match status" value="1"/>
</dbReference>